<dbReference type="PANTHER" id="PTHR37017:SF11">
    <property type="entry name" value="ESTERASE_LIPASE_THIOESTERASE DOMAIN-CONTAINING PROTEIN"/>
    <property type="match status" value="1"/>
</dbReference>
<dbReference type="RefSeq" id="XP_037195426.1">
    <property type="nucleotide sequence ID" value="XM_037333298.1"/>
</dbReference>
<dbReference type="Gene3D" id="3.40.50.1820">
    <property type="entry name" value="alpha/beta hydrolase"/>
    <property type="match status" value="1"/>
</dbReference>
<keyword evidence="3" id="KW-1185">Reference proteome</keyword>
<name>A0A8H6ELN1_9HELO</name>
<organism evidence="2 3">
    <name type="scientific">Botrytis fragariae</name>
    <dbReference type="NCBI Taxonomy" id="1964551"/>
    <lineage>
        <taxon>Eukaryota</taxon>
        <taxon>Fungi</taxon>
        <taxon>Dikarya</taxon>
        <taxon>Ascomycota</taxon>
        <taxon>Pezizomycotina</taxon>
        <taxon>Leotiomycetes</taxon>
        <taxon>Helotiales</taxon>
        <taxon>Sclerotiniaceae</taxon>
        <taxon>Botrytis</taxon>
    </lineage>
</organism>
<sequence>MPFEKVLILSLLRLRVNTGDTSKKLEFVFVPGAWHSPESFKPTTDILAAKGYKVHGISLKSVGASPHLEDFQPDVETIRNKINSLLSTSTPLILVYHSFSGVIGSSALDTYIATLSPSTTPFSPTGLIRRLVYIAAFCLPKSASLMGALNHKPLLWWSISPDSRAVTCSNPYEIFYNDIPRNEAQKCVEMLKEQSYKTFDSPVTTEPWRHIPSTYVVCEEDKAIPLEAQLGMIRGAQEIAEGSFGTIERTNAGHSPFISQPEWLAEILIKAAENPI</sequence>
<evidence type="ECO:0000313" key="2">
    <source>
        <dbReference type="EMBL" id="KAF5876480.1"/>
    </source>
</evidence>
<dbReference type="OrthoDB" id="1263307at2759"/>
<dbReference type="Proteomes" id="UP000531561">
    <property type="component" value="Unassembled WGS sequence"/>
</dbReference>
<comment type="caution">
    <text evidence="2">The sequence shown here is derived from an EMBL/GenBank/DDBJ whole genome shotgun (WGS) entry which is preliminary data.</text>
</comment>
<dbReference type="InterPro" id="IPR000073">
    <property type="entry name" value="AB_hydrolase_1"/>
</dbReference>
<dbReference type="Pfam" id="PF12697">
    <property type="entry name" value="Abhydrolase_6"/>
    <property type="match status" value="1"/>
</dbReference>
<gene>
    <name evidence="2" type="ORF">Bfra_002885</name>
</gene>
<proteinExistence type="predicted"/>
<dbReference type="EMBL" id="JABFCT010000004">
    <property type="protein sequence ID" value="KAF5876480.1"/>
    <property type="molecule type" value="Genomic_DNA"/>
</dbReference>
<dbReference type="AlphaFoldDB" id="A0A8H6ELN1"/>
<evidence type="ECO:0000259" key="1">
    <source>
        <dbReference type="Pfam" id="PF12697"/>
    </source>
</evidence>
<dbReference type="InterPro" id="IPR052897">
    <property type="entry name" value="Sec-Metab_Biosynth_Hydrolase"/>
</dbReference>
<dbReference type="GeneID" id="59256990"/>
<protein>
    <recommendedName>
        <fullName evidence="1">AB hydrolase-1 domain-containing protein</fullName>
    </recommendedName>
</protein>
<reference evidence="2 3" key="1">
    <citation type="journal article" date="2020" name="Phytopathology">
        <title>A high-quality genome resource of Botrytis fragariae, a new and rapidly spreading fungal pathogen causing strawberry gray mold in the U.S.A.</title>
        <authorList>
            <person name="Wu Y."/>
            <person name="Saski C.A."/>
            <person name="Schnabel G."/>
            <person name="Xiao S."/>
            <person name="Hu M."/>
        </authorList>
    </citation>
    <scope>NUCLEOTIDE SEQUENCE [LARGE SCALE GENOMIC DNA]</scope>
    <source>
        <strain evidence="2 3">BVB16</strain>
    </source>
</reference>
<dbReference type="PANTHER" id="PTHR37017">
    <property type="entry name" value="AB HYDROLASE-1 DOMAIN-CONTAINING PROTEIN-RELATED"/>
    <property type="match status" value="1"/>
</dbReference>
<accession>A0A8H6ELN1</accession>
<dbReference type="InterPro" id="IPR029058">
    <property type="entry name" value="AB_hydrolase_fold"/>
</dbReference>
<evidence type="ECO:0000313" key="3">
    <source>
        <dbReference type="Proteomes" id="UP000531561"/>
    </source>
</evidence>
<feature type="domain" description="AB hydrolase-1" evidence="1">
    <location>
        <begin position="27"/>
        <end position="266"/>
    </location>
</feature>
<dbReference type="SUPFAM" id="SSF53474">
    <property type="entry name" value="alpha/beta-Hydrolases"/>
    <property type="match status" value="1"/>
</dbReference>